<dbReference type="EMBL" id="BAAAPU010000007">
    <property type="protein sequence ID" value="GAA1981686.1"/>
    <property type="molecule type" value="Genomic_DNA"/>
</dbReference>
<dbReference type="SUPFAM" id="SSF54909">
    <property type="entry name" value="Dimeric alpha+beta barrel"/>
    <property type="match status" value="1"/>
</dbReference>
<gene>
    <name evidence="1" type="ORF">GCM10009817_23680</name>
</gene>
<comment type="caution">
    <text evidence="1">The sequence shown here is derived from an EMBL/GenBank/DDBJ whole genome shotgun (WGS) entry which is preliminary data.</text>
</comment>
<keyword evidence="2" id="KW-1185">Reference proteome</keyword>
<protein>
    <recommendedName>
        <fullName evidence="3">Antibiotic biosynthesis monooxygenase</fullName>
    </recommendedName>
</protein>
<reference evidence="1 2" key="1">
    <citation type="journal article" date="2019" name="Int. J. Syst. Evol. Microbiol.">
        <title>The Global Catalogue of Microorganisms (GCM) 10K type strain sequencing project: providing services to taxonomists for standard genome sequencing and annotation.</title>
        <authorList>
            <consortium name="The Broad Institute Genomics Platform"/>
            <consortium name="The Broad Institute Genome Sequencing Center for Infectious Disease"/>
            <person name="Wu L."/>
            <person name="Ma J."/>
        </authorList>
    </citation>
    <scope>NUCLEOTIDE SEQUENCE [LARGE SCALE GENOMIC DNA]</scope>
    <source>
        <strain evidence="1 2">JCM 15628</strain>
    </source>
</reference>
<dbReference type="Proteomes" id="UP001500013">
    <property type="component" value="Unassembled WGS sequence"/>
</dbReference>
<dbReference type="InterPro" id="IPR011008">
    <property type="entry name" value="Dimeric_a/b-barrel"/>
</dbReference>
<dbReference type="RefSeq" id="WP_344062389.1">
    <property type="nucleotide sequence ID" value="NZ_BAAAPU010000007.1"/>
</dbReference>
<sequence>MGLFGSEGPHGNGRFSVFIQVIQGRCSDADALHRQMDRWREELEPGAAGFLGGTYGITDDGEFVGVVRFDSREAAEANSARPEQGAWWEEASRCFDGEVTFHDCDDVMMMLDGGSDEAGFVQVIQGRLSDADRFKHAMEQPMDLLRQVRPEIIGGTIAIDEDGFFTQTMAFTTEDAAREGEQQAPPPDAQQMMDEMSSAMQDVSYHDLHHPWFATAGAR</sequence>
<proteinExistence type="predicted"/>
<name>A0ABN2S813_9MICO</name>
<evidence type="ECO:0000313" key="2">
    <source>
        <dbReference type="Proteomes" id="UP001500013"/>
    </source>
</evidence>
<evidence type="ECO:0000313" key="1">
    <source>
        <dbReference type="EMBL" id="GAA1981686.1"/>
    </source>
</evidence>
<organism evidence="1 2">
    <name type="scientific">Terrabacter lapilli</name>
    <dbReference type="NCBI Taxonomy" id="436231"/>
    <lineage>
        <taxon>Bacteria</taxon>
        <taxon>Bacillati</taxon>
        <taxon>Actinomycetota</taxon>
        <taxon>Actinomycetes</taxon>
        <taxon>Micrococcales</taxon>
        <taxon>Intrasporangiaceae</taxon>
        <taxon>Terrabacter</taxon>
    </lineage>
</organism>
<evidence type="ECO:0008006" key="3">
    <source>
        <dbReference type="Google" id="ProtNLM"/>
    </source>
</evidence>
<accession>A0ABN2S813</accession>